<evidence type="ECO:0000313" key="3">
    <source>
        <dbReference type="Proteomes" id="UP000279029"/>
    </source>
</evidence>
<feature type="domain" description="AB hydrolase-1" evidence="1">
    <location>
        <begin position="49"/>
        <end position="258"/>
    </location>
</feature>
<dbReference type="SUPFAM" id="SSF53474">
    <property type="entry name" value="alpha/beta-Hydrolases"/>
    <property type="match status" value="1"/>
</dbReference>
<sequence>MLIEVQGQTIHYTSVGKGLPLIILHGLYLDTITMEHAIEDTTIKLDGFKRIYIDLPGMGQSPAHNLKNTTDTMIRLLSEVIEVLIGELPFIIIGYSYGGYLAQGIAKLLNEQVIGEVLICPVVIPESNLRKKAQIINQEIDHSYFVTLSEEKQKSYLSEMVVINKRTCQRTEADFSRAIALADRSFLKALYDNEYLSTIIENSHMIHRHKTLIFLGYQDNVVGYRDMLNRLNKYPKATVSLLTNASHSFFLEQPDQFENLLDAWLRKYK</sequence>
<dbReference type="AlphaFoldDB" id="A0A3P7S2W8"/>
<dbReference type="InterPro" id="IPR000073">
    <property type="entry name" value="AB_hydrolase_1"/>
</dbReference>
<organism evidence="2 3">
    <name type="scientific">Petrocella atlantisensis</name>
    <dbReference type="NCBI Taxonomy" id="2173034"/>
    <lineage>
        <taxon>Bacteria</taxon>
        <taxon>Bacillati</taxon>
        <taxon>Bacillota</taxon>
        <taxon>Clostridia</taxon>
        <taxon>Lachnospirales</taxon>
        <taxon>Vallitaleaceae</taxon>
        <taxon>Petrocella</taxon>
    </lineage>
</organism>
<dbReference type="EMBL" id="LR130778">
    <property type="protein sequence ID" value="VDN48972.1"/>
    <property type="molecule type" value="Genomic_DNA"/>
</dbReference>
<dbReference type="RefSeq" id="WP_125138029.1">
    <property type="nucleotide sequence ID" value="NZ_LR130778.1"/>
</dbReference>
<dbReference type="Gene3D" id="3.40.50.1820">
    <property type="entry name" value="alpha/beta hydrolase"/>
    <property type="match status" value="1"/>
</dbReference>
<dbReference type="InterPro" id="IPR029058">
    <property type="entry name" value="AB_hydrolase_fold"/>
</dbReference>
<dbReference type="Pfam" id="PF12697">
    <property type="entry name" value="Abhydrolase_6"/>
    <property type="match status" value="1"/>
</dbReference>
<dbReference type="KEGG" id="cbar:PATL70BA_3057"/>
<dbReference type="Proteomes" id="UP000279029">
    <property type="component" value="Chromosome"/>
</dbReference>
<keyword evidence="3" id="KW-1185">Reference proteome</keyword>
<dbReference type="PRINTS" id="PR00111">
    <property type="entry name" value="ABHYDROLASE"/>
</dbReference>
<dbReference type="InterPro" id="IPR050266">
    <property type="entry name" value="AB_hydrolase_sf"/>
</dbReference>
<dbReference type="PANTHER" id="PTHR43798">
    <property type="entry name" value="MONOACYLGLYCEROL LIPASE"/>
    <property type="match status" value="1"/>
</dbReference>
<gene>
    <name evidence="2" type="ORF">PATL70BA_3057</name>
</gene>
<accession>A0A3P7S2W8</accession>
<proteinExistence type="predicted"/>
<evidence type="ECO:0000259" key="1">
    <source>
        <dbReference type="Pfam" id="PF12697"/>
    </source>
</evidence>
<dbReference type="PANTHER" id="PTHR43798:SF6">
    <property type="entry name" value="HYDROLASE, PUTATIVE (AFU_ORTHOLOGUE AFUA_4G13070)-RELATED"/>
    <property type="match status" value="1"/>
</dbReference>
<protein>
    <recommendedName>
        <fullName evidence="1">AB hydrolase-1 domain-containing protein</fullName>
    </recommendedName>
</protein>
<dbReference type="OrthoDB" id="9775557at2"/>
<evidence type="ECO:0000313" key="2">
    <source>
        <dbReference type="EMBL" id="VDN48972.1"/>
    </source>
</evidence>
<reference evidence="2 3" key="1">
    <citation type="submission" date="2018-09" db="EMBL/GenBank/DDBJ databases">
        <authorList>
            <person name="Postec A."/>
        </authorList>
    </citation>
    <scope>NUCLEOTIDE SEQUENCE [LARGE SCALE GENOMIC DNA]</scope>
    <source>
        <strain evidence="2">70B-A</strain>
    </source>
</reference>
<name>A0A3P7S2W8_9FIRM</name>